<feature type="compositionally biased region" description="Polar residues" evidence="2">
    <location>
        <begin position="154"/>
        <end position="164"/>
    </location>
</feature>
<evidence type="ECO:0000256" key="1">
    <source>
        <dbReference type="PROSITE-ProRule" id="PRU00047"/>
    </source>
</evidence>
<dbReference type="GO" id="GO:0003676">
    <property type="term" value="F:nucleic acid binding"/>
    <property type="evidence" value="ECO:0007669"/>
    <property type="project" value="InterPro"/>
</dbReference>
<evidence type="ECO:0000259" key="3">
    <source>
        <dbReference type="PROSITE" id="PS50158"/>
    </source>
</evidence>
<keyword evidence="1" id="KW-0862">Zinc</keyword>
<dbReference type="PANTHER" id="PTHR31635">
    <property type="entry name" value="REVERSE TRANSCRIPTASE DOMAIN-CONTAINING PROTEIN-RELATED"/>
    <property type="match status" value="1"/>
</dbReference>
<dbReference type="AlphaFoldDB" id="A0A803PIX6"/>
<organism evidence="4 5">
    <name type="scientific">Cannabis sativa</name>
    <name type="common">Hemp</name>
    <name type="synonym">Marijuana</name>
    <dbReference type="NCBI Taxonomy" id="3483"/>
    <lineage>
        <taxon>Eukaryota</taxon>
        <taxon>Viridiplantae</taxon>
        <taxon>Streptophyta</taxon>
        <taxon>Embryophyta</taxon>
        <taxon>Tracheophyta</taxon>
        <taxon>Spermatophyta</taxon>
        <taxon>Magnoliopsida</taxon>
        <taxon>eudicotyledons</taxon>
        <taxon>Gunneridae</taxon>
        <taxon>Pentapetalae</taxon>
        <taxon>rosids</taxon>
        <taxon>fabids</taxon>
        <taxon>Rosales</taxon>
        <taxon>Cannabaceae</taxon>
        <taxon>Cannabis</taxon>
    </lineage>
</organism>
<dbReference type="Proteomes" id="UP000596661">
    <property type="component" value="Chromosome 4"/>
</dbReference>
<evidence type="ECO:0000313" key="4">
    <source>
        <dbReference type="EnsemblPlants" id="cds.evm.model.04.836"/>
    </source>
</evidence>
<dbReference type="Pfam" id="PF00078">
    <property type="entry name" value="RVT_1"/>
    <property type="match status" value="1"/>
</dbReference>
<evidence type="ECO:0000313" key="5">
    <source>
        <dbReference type="Proteomes" id="UP000596661"/>
    </source>
</evidence>
<feature type="domain" description="CCHC-type" evidence="3">
    <location>
        <begin position="36"/>
        <end position="51"/>
    </location>
</feature>
<dbReference type="InterPro" id="IPR000477">
    <property type="entry name" value="RT_dom"/>
</dbReference>
<keyword evidence="1" id="KW-0863">Zinc-finger</keyword>
<dbReference type="Pfam" id="PF13456">
    <property type="entry name" value="RVT_3"/>
    <property type="match status" value="1"/>
</dbReference>
<dbReference type="GO" id="GO:0004523">
    <property type="term" value="F:RNA-DNA hybrid ribonuclease activity"/>
    <property type="evidence" value="ECO:0007669"/>
    <property type="project" value="InterPro"/>
</dbReference>
<dbReference type="PROSITE" id="PS50158">
    <property type="entry name" value="ZF_CCHC"/>
    <property type="match status" value="1"/>
</dbReference>
<dbReference type="EnsemblPlants" id="evm.model.04.836">
    <property type="protein sequence ID" value="cds.evm.model.04.836"/>
    <property type="gene ID" value="evm.TU.04.836"/>
</dbReference>
<dbReference type="InterPro" id="IPR002156">
    <property type="entry name" value="RNaseH_domain"/>
</dbReference>
<dbReference type="InterPro" id="IPR001878">
    <property type="entry name" value="Znf_CCHC"/>
</dbReference>
<dbReference type="Gramene" id="evm.model.04.836">
    <property type="protein sequence ID" value="cds.evm.model.04.836"/>
    <property type="gene ID" value="evm.TU.04.836"/>
</dbReference>
<keyword evidence="1" id="KW-0479">Metal-binding</keyword>
<name>A0A803PIX6_CANSA</name>
<dbReference type="EMBL" id="UZAU01000369">
    <property type="status" value="NOT_ANNOTATED_CDS"/>
    <property type="molecule type" value="Genomic_DNA"/>
</dbReference>
<reference evidence="4" key="1">
    <citation type="submission" date="2018-11" db="EMBL/GenBank/DDBJ databases">
        <authorList>
            <person name="Grassa J C."/>
        </authorList>
    </citation>
    <scope>NUCLEOTIDE SEQUENCE [LARGE SCALE GENOMIC DNA]</scope>
</reference>
<evidence type="ECO:0000256" key="2">
    <source>
        <dbReference type="SAM" id="MobiDB-lite"/>
    </source>
</evidence>
<accession>A0A803PIX6</accession>
<protein>
    <recommendedName>
        <fullName evidence="3">CCHC-type domain-containing protein</fullName>
    </recommendedName>
</protein>
<feature type="region of interest" description="Disordered" evidence="2">
    <location>
        <begin position="143"/>
        <end position="164"/>
    </location>
</feature>
<dbReference type="PANTHER" id="PTHR31635:SF196">
    <property type="entry name" value="REVERSE TRANSCRIPTASE DOMAIN-CONTAINING PROTEIN-RELATED"/>
    <property type="match status" value="1"/>
</dbReference>
<proteinExistence type="predicted"/>
<reference evidence="4" key="2">
    <citation type="submission" date="2021-03" db="UniProtKB">
        <authorList>
            <consortium name="EnsemblPlants"/>
        </authorList>
    </citation>
    <scope>IDENTIFICATION</scope>
</reference>
<keyword evidence="5" id="KW-1185">Reference proteome</keyword>
<sequence>MFDVTKLLPRGIPILFPGIASPTWLELKYKDIPDHCYYCGHLGHSYSSCTEYMKASDESNQPPPLPYENVLRGTARPNSSPFGLLPNPFLHQPRSSIPHSTAPALSPNTRNLIPVNHPRGQVLQQDFTFHNNLGHYTDIAGSNEGPPRCAAPRKNQSTSSTSFKRQLATIGNEQRKMLKKTQATTRKRANHINSLTTEDGVVLDDTNSILSLIESYYYDLFTSQCPQEADIDAALSGSFPRIDPSHYQILDKDFSPTEKLDLAKAFDRVEWIFLSKIMVKFGFTPKFTSLIMKYLTTATFKFNLNGHSLGHVIPSRGIRQGDLLSPYLFLLCSKGLSSILKHAELTKDAFGLKLTRTAPKISHLLFANDSLLFCRLNIQACNAIKEALAQYQNISGQLVNFQNSSIFFPQILASRTRPSSKTSYRYLLPIIWTSISDCPNVLVDQKVIPSTPSRTEFGLICQNGKSQKPDHQKETQWSPPAAGNLKLNVDGAVSEKRGKTCMGALVRDSLGQVVAAIAMSRQGQMPPKIAEGWALLKALR</sequence>
<dbReference type="GO" id="GO:0008270">
    <property type="term" value="F:zinc ion binding"/>
    <property type="evidence" value="ECO:0007669"/>
    <property type="project" value="UniProtKB-KW"/>
</dbReference>